<dbReference type="InterPro" id="IPR003439">
    <property type="entry name" value="ABC_transporter-like_ATP-bd"/>
</dbReference>
<reference evidence="10" key="2">
    <citation type="journal article" date="2023" name="MicrobiologyOpen">
        <title>Genomics of the tumorigenes clade of the family Rhizobiaceae and description of Rhizobium rhododendri sp. nov.</title>
        <authorList>
            <person name="Kuzmanovic N."/>
            <person name="diCenzo G.C."/>
            <person name="Bunk B."/>
            <person name="Sproeer C."/>
            <person name="Fruehling A."/>
            <person name="Neumann-Schaal M."/>
            <person name="Overmann J."/>
            <person name="Smalla K."/>
        </authorList>
    </citation>
    <scope>NUCLEOTIDE SEQUENCE [LARGE SCALE GENOMIC DNA]</scope>
    <source>
        <strain evidence="10">1078</strain>
        <plasmid evidence="10">pTi1078</plasmid>
    </source>
</reference>
<proteinExistence type="inferred from homology"/>
<reference evidence="9 10" key="1">
    <citation type="journal article" date="2018" name="Sci. Rep.">
        <title>Rhizobium tumorigenes sp. nov., a novel plant tumorigenic bacterium isolated from cane gall tumors on thornless blackberry.</title>
        <authorList>
            <person name="Kuzmanovi N."/>
            <person name="Smalla K."/>
            <person name="Gronow S."/>
            <person name="PuBawska J."/>
        </authorList>
    </citation>
    <scope>NUCLEOTIDE SEQUENCE [LARGE SCALE GENOMIC DNA]</scope>
    <source>
        <strain evidence="9 10">1078</strain>
    </source>
</reference>
<geneLocation type="plasmid" evidence="9 10">
    <name>pTi1078</name>
</geneLocation>
<dbReference type="PANTHER" id="PTHR42781:SF9">
    <property type="entry name" value="AMINO ACID ABC TRANSPORTER, ATP-BINDING PROTEIN-RELATED"/>
    <property type="match status" value="1"/>
</dbReference>
<comment type="subunit">
    <text evidence="7">The complex is composed of two ATP-binding proteins (PotA), two transmembrane proteins (PotB and PotC) and a solute-binding protein (PotD).</text>
</comment>
<dbReference type="Gene3D" id="2.40.50.100">
    <property type="match status" value="1"/>
</dbReference>
<evidence type="ECO:0000256" key="1">
    <source>
        <dbReference type="ARBA" id="ARBA00022448"/>
    </source>
</evidence>
<keyword evidence="5 7" id="KW-1278">Translocase</keyword>
<dbReference type="GO" id="GO:0043190">
    <property type="term" value="C:ATP-binding cassette (ABC) transporter complex"/>
    <property type="evidence" value="ECO:0007669"/>
    <property type="project" value="InterPro"/>
</dbReference>
<dbReference type="InterPro" id="IPR013611">
    <property type="entry name" value="Transp-assoc_OB_typ2"/>
</dbReference>
<keyword evidence="9" id="KW-0614">Plasmid</keyword>
<keyword evidence="3 7" id="KW-0547">Nucleotide-binding</keyword>
<dbReference type="InterPro" id="IPR050093">
    <property type="entry name" value="ABC_SmlMolc_Importer"/>
</dbReference>
<evidence type="ECO:0000256" key="4">
    <source>
        <dbReference type="ARBA" id="ARBA00022840"/>
    </source>
</evidence>
<sequence length="363" mass="39231">MLEFRSTTLRYGPVVAVKDINLVVETGAFVALLGPSGCGKTTLLRSVAGLAGNTTGEILINGRPVTDVPVHKRNVGLVFQNYALFPHKTVFDNIAFGLKYRGFPKADIKQQVMDALEMVRLPHTANRYPSQLSGGQQQRIAIARAIVTKPDVLLLDEPLSALDANLRADMRSEIRALQQATGITTLFVTHDQEEALAMADLVVVMKDGCIVQTGTPEEIYRTPRSRFVAEFIGHANLLKAKVVESAERSFLIDIGGVQTRLSGNVGAKVGDTIEAVVRSAHIKVSVAQQSANPALHLGKVIERTFLGDKTAYVIDLEGTPVAASAGDDRHPLHVGDLAELNFDPARITLLDADGQYLPIEGRI</sequence>
<evidence type="ECO:0000256" key="3">
    <source>
        <dbReference type="ARBA" id="ARBA00022741"/>
    </source>
</evidence>
<dbReference type="GO" id="GO:0016887">
    <property type="term" value="F:ATP hydrolysis activity"/>
    <property type="evidence" value="ECO:0007669"/>
    <property type="project" value="InterPro"/>
</dbReference>
<evidence type="ECO:0000313" key="10">
    <source>
        <dbReference type="Proteomes" id="UP000249499"/>
    </source>
</evidence>
<dbReference type="KEGG" id="rtu:PR017_23060"/>
<evidence type="ECO:0000313" key="9">
    <source>
        <dbReference type="EMBL" id="WFR98239.1"/>
    </source>
</evidence>
<dbReference type="GO" id="GO:0015417">
    <property type="term" value="F:ABC-type polyamine transporter activity"/>
    <property type="evidence" value="ECO:0007669"/>
    <property type="project" value="UniProtKB-EC"/>
</dbReference>
<evidence type="ECO:0000256" key="2">
    <source>
        <dbReference type="ARBA" id="ARBA00022475"/>
    </source>
</evidence>
<dbReference type="InterPro" id="IPR027417">
    <property type="entry name" value="P-loop_NTPase"/>
</dbReference>
<dbReference type="EMBL" id="CP117257">
    <property type="protein sequence ID" value="WFR98239.1"/>
    <property type="molecule type" value="Genomic_DNA"/>
</dbReference>
<dbReference type="Pfam" id="PF00005">
    <property type="entry name" value="ABC_tran"/>
    <property type="match status" value="1"/>
</dbReference>
<comment type="similarity">
    <text evidence="7">Belongs to the ABC transporter superfamily. Spermidine/putrescine importer (TC 3.A.1.11.1) family.</text>
</comment>
<dbReference type="SMART" id="SM00382">
    <property type="entry name" value="AAA"/>
    <property type="match status" value="1"/>
</dbReference>
<dbReference type="PROSITE" id="PS50893">
    <property type="entry name" value="ABC_TRANSPORTER_2"/>
    <property type="match status" value="1"/>
</dbReference>
<protein>
    <recommendedName>
        <fullName evidence="7">Spermidine/putrescine import ATP-binding protein PotA</fullName>
        <ecNumber evidence="7">7.6.2.11</ecNumber>
    </recommendedName>
</protein>
<dbReference type="InterPro" id="IPR017871">
    <property type="entry name" value="ABC_transporter-like_CS"/>
</dbReference>
<dbReference type="GO" id="GO:0015697">
    <property type="term" value="P:quaternary ammonium group transport"/>
    <property type="evidence" value="ECO:0007669"/>
    <property type="project" value="UniProtKB-ARBA"/>
</dbReference>
<dbReference type="SUPFAM" id="SSF50331">
    <property type="entry name" value="MOP-like"/>
    <property type="match status" value="1"/>
</dbReference>
<keyword evidence="1 7" id="KW-0813">Transport</keyword>
<gene>
    <name evidence="7" type="primary">potA</name>
    <name evidence="9" type="ORF">PR017_23060</name>
</gene>
<dbReference type="PANTHER" id="PTHR42781">
    <property type="entry name" value="SPERMIDINE/PUTRESCINE IMPORT ATP-BINDING PROTEIN POTA"/>
    <property type="match status" value="1"/>
</dbReference>
<name>A0AAF1KBD2_9HYPH</name>
<dbReference type="NCBIfam" id="TIGR01187">
    <property type="entry name" value="potA"/>
    <property type="match status" value="1"/>
</dbReference>
<dbReference type="SUPFAM" id="SSF52540">
    <property type="entry name" value="P-loop containing nucleoside triphosphate hydrolases"/>
    <property type="match status" value="1"/>
</dbReference>
<evidence type="ECO:0000256" key="7">
    <source>
        <dbReference type="RuleBase" id="RU364083"/>
    </source>
</evidence>
<evidence type="ECO:0000259" key="8">
    <source>
        <dbReference type="PROSITE" id="PS50893"/>
    </source>
</evidence>
<dbReference type="GO" id="GO:0005524">
    <property type="term" value="F:ATP binding"/>
    <property type="evidence" value="ECO:0007669"/>
    <property type="project" value="UniProtKB-KW"/>
</dbReference>
<dbReference type="FunFam" id="3.40.50.300:FF:000425">
    <property type="entry name" value="Probable ABC transporter, ATP-binding subunit"/>
    <property type="match status" value="1"/>
</dbReference>
<dbReference type="Proteomes" id="UP000249499">
    <property type="component" value="Plasmid pTi1078"/>
</dbReference>
<dbReference type="Pfam" id="PF08402">
    <property type="entry name" value="TOBE_2"/>
    <property type="match status" value="1"/>
</dbReference>
<dbReference type="EC" id="7.6.2.11" evidence="7"/>
<keyword evidence="4 7" id="KW-0067">ATP-binding</keyword>
<evidence type="ECO:0000256" key="6">
    <source>
        <dbReference type="ARBA" id="ARBA00023136"/>
    </source>
</evidence>
<dbReference type="InterPro" id="IPR003593">
    <property type="entry name" value="AAA+_ATPase"/>
</dbReference>
<keyword evidence="6 7" id="KW-0472">Membrane</keyword>
<comment type="function">
    <text evidence="7">Part of the ABC transporter complex PotABCD involved in spermidine/putrescine import. Responsible for energy coupling to the transport system.</text>
</comment>
<dbReference type="AlphaFoldDB" id="A0AAF1KBD2"/>
<keyword evidence="2 7" id="KW-1003">Cell membrane</keyword>
<dbReference type="PROSITE" id="PS00211">
    <property type="entry name" value="ABC_TRANSPORTER_1"/>
    <property type="match status" value="1"/>
</dbReference>
<organism evidence="9 10">
    <name type="scientific">Rhizobium tumorigenes</name>
    <dbReference type="NCBI Taxonomy" id="2041385"/>
    <lineage>
        <taxon>Bacteria</taxon>
        <taxon>Pseudomonadati</taxon>
        <taxon>Pseudomonadota</taxon>
        <taxon>Alphaproteobacteria</taxon>
        <taxon>Hyphomicrobiales</taxon>
        <taxon>Rhizobiaceae</taxon>
        <taxon>Rhizobium/Agrobacterium group</taxon>
        <taxon>Rhizobium</taxon>
    </lineage>
</organism>
<feature type="domain" description="ABC transporter" evidence="8">
    <location>
        <begin position="2"/>
        <end position="232"/>
    </location>
</feature>
<comment type="catalytic activity">
    <reaction evidence="7">
        <text>ATP + H2O + polyamine-[polyamine-binding protein]Side 1 = ADP + phosphate + polyamineSide 2 + [polyamine-binding protein]Side 1.</text>
        <dbReference type="EC" id="7.6.2.11"/>
    </reaction>
</comment>
<keyword evidence="10" id="KW-1185">Reference proteome</keyword>
<accession>A0AAF1KBD2</accession>
<dbReference type="InterPro" id="IPR008995">
    <property type="entry name" value="Mo/tungstate-bd_C_term_dom"/>
</dbReference>
<dbReference type="RefSeq" id="WP_111218039.1">
    <property type="nucleotide sequence ID" value="NZ_CP117257.1"/>
</dbReference>
<evidence type="ECO:0000256" key="5">
    <source>
        <dbReference type="ARBA" id="ARBA00022967"/>
    </source>
</evidence>
<dbReference type="Gene3D" id="3.40.50.300">
    <property type="entry name" value="P-loop containing nucleotide triphosphate hydrolases"/>
    <property type="match status" value="1"/>
</dbReference>
<dbReference type="InterPro" id="IPR005893">
    <property type="entry name" value="PotA-like"/>
</dbReference>